<reference evidence="6 7" key="1">
    <citation type="journal article" date="2019" name="Int. J. Syst. Evol. Microbiol.">
        <title>The Global Catalogue of Microorganisms (GCM) 10K type strain sequencing project: providing services to taxonomists for standard genome sequencing and annotation.</title>
        <authorList>
            <consortium name="The Broad Institute Genomics Platform"/>
            <consortium name="The Broad Institute Genome Sequencing Center for Infectious Disease"/>
            <person name="Wu L."/>
            <person name="Ma J."/>
        </authorList>
    </citation>
    <scope>NUCLEOTIDE SEQUENCE [LARGE SCALE GENOMIC DNA]</scope>
    <source>
        <strain evidence="6 7">JCM 6486</strain>
    </source>
</reference>
<evidence type="ECO:0000259" key="4">
    <source>
        <dbReference type="Pfam" id="PF00465"/>
    </source>
</evidence>
<sequence length="389" mass="41955">MSYTFFMPNVSLMGPGCVKKIAEEITSRGLKKALIVCGKRSSKSEEFKGVTDLLKEHNIEYVVYAGSQPNPTVTNVMDGVDILKENNCDFVISYGGGSPHDCAKGIALVATNGGNIKDYEGINKSSKPQLPLISINTTAGTASEMTVFSIITDEERHVKMAIVDKNVTPILAVNDPELMVSMPKTLTAATGMDALTHAVEAYVSKAATPITDACAQKAIELISNNLRDAVKDGNNIEARDMMAYAEYLAGMAFNSASLGYVHAIAHQLGGFYNLPHGVCNAILLPEVQVFNSQVSKNKLRDIAKFMGVDTSNMNEEEGAKACIKAIRKLSKDIDIPLGLRELGVKEEDFDILADNALKDACGLTNPIPATHQDIKDILTKSMDTEVEFA</sequence>
<gene>
    <name evidence="6" type="primary">yiaY</name>
    <name evidence="6" type="ORF">GCM10008917_14010</name>
</gene>
<dbReference type="InterPro" id="IPR001670">
    <property type="entry name" value="ADH_Fe/GldA"/>
</dbReference>
<keyword evidence="2" id="KW-0560">Oxidoreductase</keyword>
<evidence type="ECO:0000313" key="7">
    <source>
        <dbReference type="Proteomes" id="UP001400965"/>
    </source>
</evidence>
<dbReference type="EMBL" id="BAAACP010000007">
    <property type="protein sequence ID" value="GAA0863654.1"/>
    <property type="molecule type" value="Genomic_DNA"/>
</dbReference>
<keyword evidence="3" id="KW-0520">NAD</keyword>
<dbReference type="CDD" id="cd08188">
    <property type="entry name" value="PDDH"/>
    <property type="match status" value="1"/>
</dbReference>
<dbReference type="PROSITE" id="PS00060">
    <property type="entry name" value="ADH_IRON_2"/>
    <property type="match status" value="1"/>
</dbReference>
<comment type="similarity">
    <text evidence="1">Belongs to the iron-containing alcohol dehydrogenase family.</text>
</comment>
<dbReference type="InterPro" id="IPR056798">
    <property type="entry name" value="ADH_Fe_C"/>
</dbReference>
<dbReference type="InterPro" id="IPR018211">
    <property type="entry name" value="ADH_Fe_CS"/>
</dbReference>
<protein>
    <submittedName>
        <fullName evidence="6">L-threonine dehydrogenase</fullName>
    </submittedName>
</protein>
<keyword evidence="7" id="KW-1185">Reference proteome</keyword>
<dbReference type="PROSITE" id="PS00913">
    <property type="entry name" value="ADH_IRON_1"/>
    <property type="match status" value="1"/>
</dbReference>
<evidence type="ECO:0000256" key="1">
    <source>
        <dbReference type="ARBA" id="ARBA00007358"/>
    </source>
</evidence>
<dbReference type="PANTHER" id="PTHR11496">
    <property type="entry name" value="ALCOHOL DEHYDROGENASE"/>
    <property type="match status" value="1"/>
</dbReference>
<name>A0ABN1M471_9FIRM</name>
<dbReference type="SUPFAM" id="SSF56796">
    <property type="entry name" value="Dehydroquinate synthase-like"/>
    <property type="match status" value="1"/>
</dbReference>
<feature type="domain" description="Alcohol dehydrogenase iron-type/glycerol dehydrogenase GldA" evidence="4">
    <location>
        <begin position="9"/>
        <end position="176"/>
    </location>
</feature>
<dbReference type="Pfam" id="PF25137">
    <property type="entry name" value="ADH_Fe_C"/>
    <property type="match status" value="1"/>
</dbReference>
<evidence type="ECO:0000256" key="2">
    <source>
        <dbReference type="ARBA" id="ARBA00023002"/>
    </source>
</evidence>
<dbReference type="Gene3D" id="1.20.1090.10">
    <property type="entry name" value="Dehydroquinate synthase-like - alpha domain"/>
    <property type="match status" value="1"/>
</dbReference>
<dbReference type="RefSeq" id="WP_346044276.1">
    <property type="nucleotide sequence ID" value="NZ_BAAACP010000007.1"/>
</dbReference>
<comment type="caution">
    <text evidence="6">The sequence shown here is derived from an EMBL/GenBank/DDBJ whole genome shotgun (WGS) entry which is preliminary data.</text>
</comment>
<organism evidence="6 7">
    <name type="scientific">Paraclostridium tenue</name>
    <dbReference type="NCBI Taxonomy" id="1737"/>
    <lineage>
        <taxon>Bacteria</taxon>
        <taxon>Bacillati</taxon>
        <taxon>Bacillota</taxon>
        <taxon>Clostridia</taxon>
        <taxon>Peptostreptococcales</taxon>
        <taxon>Peptostreptococcaceae</taxon>
        <taxon>Paraclostridium</taxon>
    </lineage>
</organism>
<dbReference type="PANTHER" id="PTHR11496:SF102">
    <property type="entry name" value="ALCOHOL DEHYDROGENASE 4"/>
    <property type="match status" value="1"/>
</dbReference>
<accession>A0ABN1M471</accession>
<feature type="domain" description="Fe-containing alcohol dehydrogenase-like C-terminal" evidence="5">
    <location>
        <begin position="187"/>
        <end position="382"/>
    </location>
</feature>
<dbReference type="InterPro" id="IPR039697">
    <property type="entry name" value="Alcohol_dehydrogenase_Fe"/>
</dbReference>
<evidence type="ECO:0000259" key="5">
    <source>
        <dbReference type="Pfam" id="PF25137"/>
    </source>
</evidence>
<dbReference type="Gene3D" id="3.40.50.1970">
    <property type="match status" value="1"/>
</dbReference>
<dbReference type="Proteomes" id="UP001400965">
    <property type="component" value="Unassembled WGS sequence"/>
</dbReference>
<dbReference type="Pfam" id="PF00465">
    <property type="entry name" value="Fe-ADH"/>
    <property type="match status" value="1"/>
</dbReference>
<evidence type="ECO:0000313" key="6">
    <source>
        <dbReference type="EMBL" id="GAA0863654.1"/>
    </source>
</evidence>
<dbReference type="NCBIfam" id="NF007363">
    <property type="entry name" value="PRK09860.1"/>
    <property type="match status" value="1"/>
</dbReference>
<evidence type="ECO:0000256" key="3">
    <source>
        <dbReference type="ARBA" id="ARBA00023027"/>
    </source>
</evidence>
<proteinExistence type="inferred from homology"/>